<dbReference type="InterPro" id="IPR011990">
    <property type="entry name" value="TPR-like_helical_dom_sf"/>
</dbReference>
<dbReference type="InterPro" id="IPR019734">
    <property type="entry name" value="TPR_rpt"/>
</dbReference>
<dbReference type="InterPro" id="IPR050498">
    <property type="entry name" value="Ycf3"/>
</dbReference>
<reference evidence="4 5" key="1">
    <citation type="submission" date="2020-08" db="EMBL/GenBank/DDBJ databases">
        <title>Genomic Encyclopedia of Type Strains, Phase IV (KMG-IV): sequencing the most valuable type-strain genomes for metagenomic binning, comparative biology and taxonomic classification.</title>
        <authorList>
            <person name="Goeker M."/>
        </authorList>
    </citation>
    <scope>NUCLEOTIDE SEQUENCE [LARGE SCALE GENOMIC DNA]</scope>
    <source>
        <strain evidence="4 5">DSM 23958</strain>
    </source>
</reference>
<feature type="repeat" description="TPR" evidence="3">
    <location>
        <begin position="146"/>
        <end position="179"/>
    </location>
</feature>
<keyword evidence="5" id="KW-1185">Reference proteome</keyword>
<proteinExistence type="predicted"/>
<dbReference type="Pfam" id="PF13432">
    <property type="entry name" value="TPR_16"/>
    <property type="match status" value="2"/>
</dbReference>
<dbReference type="PROSITE" id="PS50005">
    <property type="entry name" value="TPR"/>
    <property type="match status" value="1"/>
</dbReference>
<evidence type="ECO:0000313" key="5">
    <source>
        <dbReference type="Proteomes" id="UP000554837"/>
    </source>
</evidence>
<dbReference type="SUPFAM" id="SSF48452">
    <property type="entry name" value="TPR-like"/>
    <property type="match status" value="1"/>
</dbReference>
<dbReference type="AlphaFoldDB" id="A0A840S906"/>
<dbReference type="RefSeq" id="WP_175423588.1">
    <property type="nucleotide sequence ID" value="NZ_CP040709.1"/>
</dbReference>
<protein>
    <submittedName>
        <fullName evidence="4">Tfp pilus assembly protein PilF</fullName>
    </submittedName>
</protein>
<dbReference type="Gene3D" id="1.25.40.10">
    <property type="entry name" value="Tetratricopeptide repeat domain"/>
    <property type="match status" value="2"/>
</dbReference>
<evidence type="ECO:0000256" key="3">
    <source>
        <dbReference type="PROSITE-ProRule" id="PRU00339"/>
    </source>
</evidence>
<evidence type="ECO:0000313" key="4">
    <source>
        <dbReference type="EMBL" id="MBB5206123.1"/>
    </source>
</evidence>
<dbReference type="PANTHER" id="PTHR44858">
    <property type="entry name" value="TETRATRICOPEPTIDE REPEAT PROTEIN 6"/>
    <property type="match status" value="1"/>
</dbReference>
<dbReference type="SMART" id="SM00028">
    <property type="entry name" value="TPR"/>
    <property type="match status" value="3"/>
</dbReference>
<name>A0A840S906_9BURK</name>
<organism evidence="4 5">
    <name type="scientific">Inhella inkyongensis</name>
    <dbReference type="NCBI Taxonomy" id="392593"/>
    <lineage>
        <taxon>Bacteria</taxon>
        <taxon>Pseudomonadati</taxon>
        <taxon>Pseudomonadota</taxon>
        <taxon>Betaproteobacteria</taxon>
        <taxon>Burkholderiales</taxon>
        <taxon>Sphaerotilaceae</taxon>
        <taxon>Inhella</taxon>
    </lineage>
</organism>
<dbReference type="Proteomes" id="UP000554837">
    <property type="component" value="Unassembled WGS sequence"/>
</dbReference>
<accession>A0A840S906</accession>
<dbReference type="EMBL" id="JACHHO010000007">
    <property type="protein sequence ID" value="MBB5206123.1"/>
    <property type="molecule type" value="Genomic_DNA"/>
</dbReference>
<sequence>MRLEYDASTTRTAAEAFDARAGNCLSLVLLTAALAYHIGLSVRFQSVRIEDVWSRSRNFMLLSGHVNVTLAHERYGSGRSLSTTGFLTIDFIPLDEESRLQAISLSEETVVAMFMNNRAVELMEQGQLANAHAMVKQALAADPRYFNALNTLAVLYRRHGDLPRAERSLRTLLQHEPRNVSALSNLVLLLRQLGRTEEARVAEAALQQVQPRTPFLEFERGLAAARTGDWAAAQLAFERELVLTPQFDELHFWLGQTYYQLGQRERAARHMALAREHALTPEQRRRYAYKLEVLRRPQPTATPH</sequence>
<evidence type="ECO:0000256" key="2">
    <source>
        <dbReference type="ARBA" id="ARBA00022803"/>
    </source>
</evidence>
<dbReference type="PANTHER" id="PTHR44858:SF1">
    <property type="entry name" value="UDP-N-ACETYLGLUCOSAMINE--PEPTIDE N-ACETYLGLUCOSAMINYLTRANSFERASE SPINDLY-RELATED"/>
    <property type="match status" value="1"/>
</dbReference>
<evidence type="ECO:0000256" key="1">
    <source>
        <dbReference type="ARBA" id="ARBA00022737"/>
    </source>
</evidence>
<gene>
    <name evidence="4" type="ORF">HNQ51_003466</name>
</gene>
<keyword evidence="1" id="KW-0677">Repeat</keyword>
<keyword evidence="2 3" id="KW-0802">TPR repeat</keyword>
<comment type="caution">
    <text evidence="4">The sequence shown here is derived from an EMBL/GenBank/DDBJ whole genome shotgun (WGS) entry which is preliminary data.</text>
</comment>